<evidence type="ECO:0000256" key="2">
    <source>
        <dbReference type="ARBA" id="ARBA00009605"/>
    </source>
</evidence>
<keyword evidence="14" id="KW-0464">Manganese</keyword>
<dbReference type="InterPro" id="IPR017441">
    <property type="entry name" value="Protein_kinase_ATP_BS"/>
</dbReference>
<keyword evidence="14" id="KW-0479">Metal-binding</keyword>
<comment type="similarity">
    <text evidence="2 14">Belongs to the protein kinase superfamily. TKL Ser/Thr protein kinase family. TGFB receptor subfamily.</text>
</comment>
<evidence type="ECO:0000256" key="4">
    <source>
        <dbReference type="ARBA" id="ARBA00022679"/>
    </source>
</evidence>
<reference evidence="18" key="1">
    <citation type="submission" date="2017-02" db="UniProtKB">
        <authorList>
            <consortium name="WormBaseParasite"/>
        </authorList>
    </citation>
    <scope>IDENTIFICATION</scope>
</reference>
<keyword evidence="4 14" id="KW-0808">Transferase</keyword>
<evidence type="ECO:0000256" key="12">
    <source>
        <dbReference type="ARBA" id="ARBA00023170"/>
    </source>
</evidence>
<keyword evidence="7 13" id="KW-0547">Nucleotide-binding</keyword>
<dbReference type="PROSITE" id="PS00107">
    <property type="entry name" value="PROTEIN_KINASE_ATP"/>
    <property type="match status" value="1"/>
</dbReference>
<keyword evidence="6" id="KW-0732">Signal</keyword>
<keyword evidence="11 14" id="KW-0472">Membrane</keyword>
<keyword evidence="10 14" id="KW-1133">Transmembrane helix</keyword>
<dbReference type="EC" id="2.7.11.30" evidence="14"/>
<keyword evidence="9 13" id="KW-0067">ATP-binding</keyword>
<reference evidence="16 17" key="2">
    <citation type="submission" date="2018-10" db="EMBL/GenBank/DDBJ databases">
        <authorList>
            <consortium name="Pathogen Informatics"/>
        </authorList>
    </citation>
    <scope>NUCLEOTIDE SEQUENCE [LARGE SCALE GENOMIC DNA]</scope>
</reference>
<comment type="subcellular location">
    <subcellularLocation>
        <location evidence="1 14">Membrane</location>
        <topology evidence="1 14">Single-pass type I membrane protein</topology>
    </subcellularLocation>
</comment>
<evidence type="ECO:0000313" key="17">
    <source>
        <dbReference type="Proteomes" id="UP000274131"/>
    </source>
</evidence>
<dbReference type="GO" id="GO:0004675">
    <property type="term" value="F:transmembrane receptor protein serine/threonine kinase activity"/>
    <property type="evidence" value="ECO:0007669"/>
    <property type="project" value="UniProtKB-EC"/>
</dbReference>
<dbReference type="InterPro" id="IPR011009">
    <property type="entry name" value="Kinase-like_dom_sf"/>
</dbReference>
<dbReference type="PROSITE" id="PS50011">
    <property type="entry name" value="PROTEIN_KINASE_DOM"/>
    <property type="match status" value="1"/>
</dbReference>
<accession>A0A0N4VK43</accession>
<organism evidence="18">
    <name type="scientific">Enterobius vermicularis</name>
    <name type="common">Human pinworm</name>
    <dbReference type="NCBI Taxonomy" id="51028"/>
    <lineage>
        <taxon>Eukaryota</taxon>
        <taxon>Metazoa</taxon>
        <taxon>Ecdysozoa</taxon>
        <taxon>Nematoda</taxon>
        <taxon>Chromadorea</taxon>
        <taxon>Rhabditida</taxon>
        <taxon>Spirurina</taxon>
        <taxon>Oxyuridomorpha</taxon>
        <taxon>Oxyuroidea</taxon>
        <taxon>Oxyuridae</taxon>
        <taxon>Enterobius</taxon>
    </lineage>
</organism>
<evidence type="ECO:0000256" key="10">
    <source>
        <dbReference type="ARBA" id="ARBA00022989"/>
    </source>
</evidence>
<dbReference type="WBParaSite" id="EVEC_0001122501-mRNA-1">
    <property type="protein sequence ID" value="EVEC_0001122501-mRNA-1"/>
    <property type="gene ID" value="EVEC_0001122501"/>
</dbReference>
<evidence type="ECO:0000256" key="3">
    <source>
        <dbReference type="ARBA" id="ARBA00022527"/>
    </source>
</evidence>
<dbReference type="InterPro" id="IPR000333">
    <property type="entry name" value="TGFB_receptor"/>
</dbReference>
<evidence type="ECO:0000313" key="18">
    <source>
        <dbReference type="WBParaSite" id="EVEC_0001122501-mRNA-1"/>
    </source>
</evidence>
<keyword evidence="12 14" id="KW-0675">Receptor</keyword>
<dbReference type="GO" id="GO:0071363">
    <property type="term" value="P:cellular response to growth factor stimulus"/>
    <property type="evidence" value="ECO:0007669"/>
    <property type="project" value="TreeGrafter"/>
</dbReference>
<dbReference type="SUPFAM" id="SSF56112">
    <property type="entry name" value="Protein kinase-like (PK-like)"/>
    <property type="match status" value="1"/>
</dbReference>
<dbReference type="OrthoDB" id="547665at2759"/>
<dbReference type="InterPro" id="IPR045860">
    <property type="entry name" value="Snake_toxin-like_sf"/>
</dbReference>
<dbReference type="GO" id="GO:0043235">
    <property type="term" value="C:receptor complex"/>
    <property type="evidence" value="ECO:0007669"/>
    <property type="project" value="TreeGrafter"/>
</dbReference>
<evidence type="ECO:0000256" key="9">
    <source>
        <dbReference type="ARBA" id="ARBA00022840"/>
    </source>
</evidence>
<sequence length="488" mass="54448">MVQGVMKEREAIKGCFSQGVTSAEYCQNTECKAISRGKKDALFCCCTTDLCNGEMINVANATSQTDSGLPFNDGGSSSFIEYPHAIALVAIGVALLCLMFLTCWWYFMLRIRAKREAVPGVNTGGSTDDAEQLLIMGNSQESLNVTHLEQIGRGRFGEVYRGIIHGSSVAVKIFPKTELNSWKTEKNNVLKLEEALKIVISMLTGLSFLHEEKVLDSGLKKPCVVHRQVIFEIDFKSHNVLLKNDLTAVVADFGLAMVCENGKSPSEGTRGQVVGTRRYMSPEVLEGATEFSAFAFRQIDVYAAALVLWEVIKRTVFHDQDHAEQYKQPYEEEVGKDPSINDLRIAVVRDKIRPLIRSTIFYNKIGCGLWKTIEEMWNAEPDGRITAGCALERIKRLKDRLKDFTATGNQAFNTPSADETALSSMYNVREEDPATPRNGMNDLDFRQMYAPPNQRLELSSNMLENLYPIIRNGYNQGNLIHTVGPAKV</sequence>
<feature type="binding site" evidence="13">
    <location>
        <position position="172"/>
    </location>
    <ligand>
        <name>ATP</name>
        <dbReference type="ChEBI" id="CHEBI:30616"/>
    </ligand>
</feature>
<comment type="cofactor">
    <cofactor evidence="14">
        <name>Mg(2+)</name>
        <dbReference type="ChEBI" id="CHEBI:18420"/>
    </cofactor>
    <cofactor evidence="14">
        <name>Mn(2+)</name>
        <dbReference type="ChEBI" id="CHEBI:29035"/>
    </cofactor>
</comment>
<evidence type="ECO:0000256" key="11">
    <source>
        <dbReference type="ARBA" id="ARBA00023136"/>
    </source>
</evidence>
<proteinExistence type="inferred from homology"/>
<dbReference type="GO" id="GO:0005886">
    <property type="term" value="C:plasma membrane"/>
    <property type="evidence" value="ECO:0007669"/>
    <property type="project" value="TreeGrafter"/>
</dbReference>
<dbReference type="Proteomes" id="UP000274131">
    <property type="component" value="Unassembled WGS sequence"/>
</dbReference>
<evidence type="ECO:0000259" key="15">
    <source>
        <dbReference type="PROSITE" id="PS50011"/>
    </source>
</evidence>
<keyword evidence="3 14" id="KW-0723">Serine/threonine-protein kinase</keyword>
<dbReference type="Gene3D" id="1.10.510.10">
    <property type="entry name" value="Transferase(Phosphotransferase) domain 1"/>
    <property type="match status" value="1"/>
</dbReference>
<evidence type="ECO:0000256" key="8">
    <source>
        <dbReference type="ARBA" id="ARBA00022777"/>
    </source>
</evidence>
<evidence type="ECO:0000256" key="13">
    <source>
        <dbReference type="PROSITE-ProRule" id="PRU10141"/>
    </source>
</evidence>
<dbReference type="GO" id="GO:0005524">
    <property type="term" value="F:ATP binding"/>
    <property type="evidence" value="ECO:0007669"/>
    <property type="project" value="UniProtKB-UniRule"/>
</dbReference>
<evidence type="ECO:0000256" key="7">
    <source>
        <dbReference type="ARBA" id="ARBA00022741"/>
    </source>
</evidence>
<keyword evidence="17" id="KW-1185">Reference proteome</keyword>
<evidence type="ECO:0000256" key="1">
    <source>
        <dbReference type="ARBA" id="ARBA00004479"/>
    </source>
</evidence>
<evidence type="ECO:0000256" key="6">
    <source>
        <dbReference type="ARBA" id="ARBA00022729"/>
    </source>
</evidence>
<evidence type="ECO:0000313" key="16">
    <source>
        <dbReference type="EMBL" id="VDD95788.1"/>
    </source>
</evidence>
<dbReference type="PRINTS" id="PR00653">
    <property type="entry name" value="ACTIVIN2R"/>
</dbReference>
<dbReference type="STRING" id="51028.A0A0N4VK43"/>
<dbReference type="Pfam" id="PF00069">
    <property type="entry name" value="Pkinase"/>
    <property type="match status" value="1"/>
</dbReference>
<dbReference type="EMBL" id="UXUI01010933">
    <property type="protein sequence ID" value="VDD95788.1"/>
    <property type="molecule type" value="Genomic_DNA"/>
</dbReference>
<dbReference type="InterPro" id="IPR000719">
    <property type="entry name" value="Prot_kinase_dom"/>
</dbReference>
<comment type="catalytic activity">
    <reaction evidence="14">
        <text>L-threonyl-[receptor-protein] + ATP = O-phospho-L-threonyl-[receptor-protein] + ADP + H(+)</text>
        <dbReference type="Rhea" id="RHEA:44880"/>
        <dbReference type="Rhea" id="RHEA-COMP:11024"/>
        <dbReference type="Rhea" id="RHEA-COMP:11025"/>
        <dbReference type="ChEBI" id="CHEBI:15378"/>
        <dbReference type="ChEBI" id="CHEBI:30013"/>
        <dbReference type="ChEBI" id="CHEBI:30616"/>
        <dbReference type="ChEBI" id="CHEBI:61977"/>
        <dbReference type="ChEBI" id="CHEBI:456216"/>
        <dbReference type="EC" id="2.7.11.30"/>
    </reaction>
</comment>
<keyword evidence="8 14" id="KW-0418">Kinase</keyword>
<dbReference type="SUPFAM" id="SSF57302">
    <property type="entry name" value="Snake toxin-like"/>
    <property type="match status" value="1"/>
</dbReference>
<evidence type="ECO:0000256" key="14">
    <source>
        <dbReference type="RuleBase" id="RU361271"/>
    </source>
</evidence>
<keyword evidence="5 14" id="KW-0812">Transmembrane</keyword>
<dbReference type="PANTHER" id="PTHR23255">
    <property type="entry name" value="TRANSFORMING GROWTH FACTOR-BETA RECEPTOR TYPE I AND II"/>
    <property type="match status" value="1"/>
</dbReference>
<dbReference type="GO" id="GO:0046872">
    <property type="term" value="F:metal ion binding"/>
    <property type="evidence" value="ECO:0007669"/>
    <property type="project" value="UniProtKB-KW"/>
</dbReference>
<dbReference type="PANTHER" id="PTHR23255:SF98">
    <property type="entry name" value="SERINE_THREONINE-PROTEIN KINASE RECEPTOR"/>
    <property type="match status" value="1"/>
</dbReference>
<gene>
    <name evidence="16" type="ORF">EVEC_LOCUS10539</name>
</gene>
<evidence type="ECO:0000256" key="5">
    <source>
        <dbReference type="ARBA" id="ARBA00022692"/>
    </source>
</evidence>
<name>A0A0N4VK43_ENTVE</name>
<keyword evidence="14" id="KW-0460">Magnesium</keyword>
<feature type="domain" description="Protein kinase" evidence="15">
    <location>
        <begin position="80"/>
        <end position="397"/>
    </location>
</feature>
<feature type="transmembrane region" description="Helical" evidence="14">
    <location>
        <begin position="85"/>
        <end position="107"/>
    </location>
</feature>
<dbReference type="AlphaFoldDB" id="A0A0N4VK43"/>
<protein>
    <recommendedName>
        <fullName evidence="14">Serine/threonine-protein kinase receptor</fullName>
        <ecNumber evidence="14">2.7.11.30</ecNumber>
    </recommendedName>
</protein>